<dbReference type="EMBL" id="CP039353">
    <property type="protein sequence ID" value="QCE06629.1"/>
    <property type="molecule type" value="Genomic_DNA"/>
</dbReference>
<dbReference type="PANTHER" id="PTHR31343:SF4">
    <property type="entry name" value="DUF789 DOMAIN-CONTAINING PROTEIN"/>
    <property type="match status" value="1"/>
</dbReference>
<accession>A0A4D6N2A5</accession>
<dbReference type="Proteomes" id="UP000501690">
    <property type="component" value="Linkage Group LG9"/>
</dbReference>
<proteinExistence type="predicted"/>
<dbReference type="Pfam" id="PF05623">
    <property type="entry name" value="DUF789"/>
    <property type="match status" value="2"/>
</dbReference>
<dbReference type="PANTHER" id="PTHR31343">
    <property type="entry name" value="T15D22.8"/>
    <property type="match status" value="1"/>
</dbReference>
<reference evidence="1 2" key="1">
    <citation type="submission" date="2019-04" db="EMBL/GenBank/DDBJ databases">
        <title>An improved genome assembly and genetic linkage map for asparagus bean, Vigna unguiculata ssp. sesquipedialis.</title>
        <authorList>
            <person name="Xia Q."/>
            <person name="Zhang R."/>
            <person name="Dong Y."/>
        </authorList>
    </citation>
    <scope>NUCLEOTIDE SEQUENCE [LARGE SCALE GENOMIC DNA]</scope>
    <source>
        <tissue evidence="1">Leaf</tissue>
    </source>
</reference>
<sequence length="318" mass="36184">MSNCTGSSSNRTTAFDRFYSPPVFRKLQREQQKQFNSHSVQPDLQTGSYEPALSTSVCLSNLDRLLDAFTPSVPAHSSCQPKMKGRGTGYSSTNNSSGRLYIVLEDLWESYREWSAYGVEVPVSHDGEEETKIYYAPSLSAIQLYAERLRQTAQLSSLSMNSSRELCHIFGLLYMIRQVSILASEFPSLKKYRSCDISPSSWFSVAWYPIYKIPVVSSMKRVDASFLTYHSLSADSKRKNQPEFCSRKVRDDDGSLNISLPTFGLAAYKLRGSMLAPRRDSEWHKVESLLEAATDWLQNLQANHPDYLYFVSRSTLYR</sequence>
<dbReference type="InterPro" id="IPR008507">
    <property type="entry name" value="DUF789"/>
</dbReference>
<gene>
    <name evidence="1" type="ORF">DEO72_LG9g1643</name>
</gene>
<dbReference type="AlphaFoldDB" id="A0A4D6N2A5"/>
<evidence type="ECO:0000313" key="2">
    <source>
        <dbReference type="Proteomes" id="UP000501690"/>
    </source>
</evidence>
<keyword evidence="2" id="KW-1185">Reference proteome</keyword>
<protein>
    <submittedName>
        <fullName evidence="1">Uncharacterized protein</fullName>
    </submittedName>
</protein>
<name>A0A4D6N2A5_VIGUN</name>
<organism evidence="1 2">
    <name type="scientific">Vigna unguiculata</name>
    <name type="common">Cowpea</name>
    <dbReference type="NCBI Taxonomy" id="3917"/>
    <lineage>
        <taxon>Eukaryota</taxon>
        <taxon>Viridiplantae</taxon>
        <taxon>Streptophyta</taxon>
        <taxon>Embryophyta</taxon>
        <taxon>Tracheophyta</taxon>
        <taxon>Spermatophyta</taxon>
        <taxon>Magnoliopsida</taxon>
        <taxon>eudicotyledons</taxon>
        <taxon>Gunneridae</taxon>
        <taxon>Pentapetalae</taxon>
        <taxon>rosids</taxon>
        <taxon>fabids</taxon>
        <taxon>Fabales</taxon>
        <taxon>Fabaceae</taxon>
        <taxon>Papilionoideae</taxon>
        <taxon>50 kb inversion clade</taxon>
        <taxon>NPAAA clade</taxon>
        <taxon>indigoferoid/millettioid clade</taxon>
        <taxon>Phaseoleae</taxon>
        <taxon>Vigna</taxon>
    </lineage>
</organism>
<evidence type="ECO:0000313" key="1">
    <source>
        <dbReference type="EMBL" id="QCE06629.1"/>
    </source>
</evidence>